<sequence>MQYTVNNRTLSYTAEGNTHRGTEEVLLNKAVDLTAGTSWHNKGFTVEALFPESLYETFARDAHNLLIALWREAGLTIPDGLELWQYHHLAADTRTHLAAVEKTKLLPVEKFPSGIETIEKRIAAICGAPLKATNPFDGQSIFHFRVIRPERADNNPLHRDVWLEDYADCINLYIPVTGSNHLSSLIILPGSHLWAESKIERTAGGAIINGVRFNVPAVTGIDGAYTAVRPDPQLNEVLVFSPYLIHGGAANLNPDKTRISIELRLWKK</sequence>
<dbReference type="AlphaFoldDB" id="A0AAP2DJT4"/>
<protein>
    <recommendedName>
        <fullName evidence="3">Phytanoyl-CoA dioxygenase family protein</fullName>
    </recommendedName>
</protein>
<dbReference type="Proteomes" id="UP001319200">
    <property type="component" value="Unassembled WGS sequence"/>
</dbReference>
<reference evidence="1 2" key="1">
    <citation type="submission" date="2021-05" db="EMBL/GenBank/DDBJ databases">
        <title>A Polyphasic approach of four new species of the genus Ohtaekwangia: Ohtaekwangia histidinii sp. nov., Ohtaekwangia cretensis sp. nov., Ohtaekwangia indiensis sp. nov., Ohtaekwangia reichenbachii sp. nov. from diverse environment.</title>
        <authorList>
            <person name="Octaviana S."/>
        </authorList>
    </citation>
    <scope>NUCLEOTIDE SEQUENCE [LARGE SCALE GENOMIC DNA]</scope>
    <source>
        <strain evidence="1 2">PWU4</strain>
    </source>
</reference>
<keyword evidence="2" id="KW-1185">Reference proteome</keyword>
<dbReference type="SUPFAM" id="SSF51197">
    <property type="entry name" value="Clavaminate synthase-like"/>
    <property type="match status" value="1"/>
</dbReference>
<dbReference type="EMBL" id="JAHESF010000004">
    <property type="protein sequence ID" value="MBT1696297.1"/>
    <property type="molecule type" value="Genomic_DNA"/>
</dbReference>
<evidence type="ECO:0000313" key="2">
    <source>
        <dbReference type="Proteomes" id="UP001319200"/>
    </source>
</evidence>
<dbReference type="RefSeq" id="WP_254161478.1">
    <property type="nucleotide sequence ID" value="NZ_JAHESF010000004.1"/>
</dbReference>
<evidence type="ECO:0000313" key="1">
    <source>
        <dbReference type="EMBL" id="MBT1696297.1"/>
    </source>
</evidence>
<dbReference type="Gene3D" id="2.60.120.620">
    <property type="entry name" value="q2cbj1_9rhob like domain"/>
    <property type="match status" value="1"/>
</dbReference>
<evidence type="ECO:0008006" key="3">
    <source>
        <dbReference type="Google" id="ProtNLM"/>
    </source>
</evidence>
<comment type="caution">
    <text evidence="1">The sequence shown here is derived from an EMBL/GenBank/DDBJ whole genome shotgun (WGS) entry which is preliminary data.</text>
</comment>
<accession>A0AAP2DJT4</accession>
<name>A0AAP2DJT4_9BACT</name>
<organism evidence="1 2">
    <name type="scientific">Chryseosolibacter histidini</name>
    <dbReference type="NCBI Taxonomy" id="2782349"/>
    <lineage>
        <taxon>Bacteria</taxon>
        <taxon>Pseudomonadati</taxon>
        <taxon>Bacteroidota</taxon>
        <taxon>Cytophagia</taxon>
        <taxon>Cytophagales</taxon>
        <taxon>Chryseotaleaceae</taxon>
        <taxon>Chryseosolibacter</taxon>
    </lineage>
</organism>
<proteinExistence type="predicted"/>
<gene>
    <name evidence="1" type="ORF">KK083_05385</name>
</gene>